<accession>A0ABR4NGI1</accession>
<reference evidence="1 2" key="1">
    <citation type="submission" date="2023-09" db="EMBL/GenBank/DDBJ databases">
        <title>Pangenome analysis of Batrachochytrium dendrobatidis and related Chytrids.</title>
        <authorList>
            <person name="Yacoub M.N."/>
            <person name="Stajich J.E."/>
            <person name="James T.Y."/>
        </authorList>
    </citation>
    <scope>NUCLEOTIDE SEQUENCE [LARGE SCALE GENOMIC DNA]</scope>
    <source>
        <strain evidence="1 2">JEL0888</strain>
    </source>
</reference>
<dbReference type="EMBL" id="JADGIZ020000006">
    <property type="protein sequence ID" value="KAL2918640.1"/>
    <property type="molecule type" value="Genomic_DNA"/>
</dbReference>
<name>A0ABR4NGI1_9FUNG</name>
<sequence>MDSLRTIQDNNKQTVGSHVAVDCNALLKAGNTTNAGEAPCTCEADQFDDSYHMPETITFTLWNNCVGAEAGSMIINIKGRFEINPADSCSILSGLFNMAVGLGGGPLAAGGANIVGSLFCDKVKQSGTFIIS</sequence>
<keyword evidence="2" id="KW-1185">Reference proteome</keyword>
<evidence type="ECO:0000313" key="1">
    <source>
        <dbReference type="EMBL" id="KAL2918640.1"/>
    </source>
</evidence>
<comment type="caution">
    <text evidence="1">The sequence shown here is derived from an EMBL/GenBank/DDBJ whole genome shotgun (WGS) entry which is preliminary data.</text>
</comment>
<evidence type="ECO:0000313" key="2">
    <source>
        <dbReference type="Proteomes" id="UP001527925"/>
    </source>
</evidence>
<dbReference type="Proteomes" id="UP001527925">
    <property type="component" value="Unassembled WGS sequence"/>
</dbReference>
<gene>
    <name evidence="1" type="ORF">HK105_202041</name>
</gene>
<organism evidence="1 2">
    <name type="scientific">Polyrhizophydium stewartii</name>
    <dbReference type="NCBI Taxonomy" id="2732419"/>
    <lineage>
        <taxon>Eukaryota</taxon>
        <taxon>Fungi</taxon>
        <taxon>Fungi incertae sedis</taxon>
        <taxon>Chytridiomycota</taxon>
        <taxon>Chytridiomycota incertae sedis</taxon>
        <taxon>Chytridiomycetes</taxon>
        <taxon>Rhizophydiales</taxon>
        <taxon>Rhizophydiales incertae sedis</taxon>
        <taxon>Polyrhizophydium</taxon>
    </lineage>
</organism>
<proteinExistence type="predicted"/>
<protein>
    <submittedName>
        <fullName evidence="1">Uncharacterized protein</fullName>
    </submittedName>
</protein>